<accession>A0A811RSK0</accession>
<keyword evidence="3" id="KW-1185">Reference proteome</keyword>
<dbReference type="Proteomes" id="UP000604825">
    <property type="component" value="Unassembled WGS sequence"/>
</dbReference>
<sequence>MTMAGFSSVAAVRHNCAKLSVPMDGAKAVAVAAGTVFVKTTWLPSRFSLAMTNGADAEVRLREAAPGSVVGGSQPEARAHRTRPLRLAWQSWQATRASGLALRPACLPAAPPAHVEPVPCLRRPAASAPRGRFLAVDGLCACSGLDAALATRRRPLRGRPASQRSLEASLAVSVPVATAHWCPRPPSGLPCSCCGLTPAAGGQPCGCRPSHGGADDDLEGGNPHGREAEFP</sequence>
<dbReference type="EMBL" id="CAJGYO010000016">
    <property type="protein sequence ID" value="CAD6272702.1"/>
    <property type="molecule type" value="Genomic_DNA"/>
</dbReference>
<organism evidence="2 3">
    <name type="scientific">Miscanthus lutarioriparius</name>
    <dbReference type="NCBI Taxonomy" id="422564"/>
    <lineage>
        <taxon>Eukaryota</taxon>
        <taxon>Viridiplantae</taxon>
        <taxon>Streptophyta</taxon>
        <taxon>Embryophyta</taxon>
        <taxon>Tracheophyta</taxon>
        <taxon>Spermatophyta</taxon>
        <taxon>Magnoliopsida</taxon>
        <taxon>Liliopsida</taxon>
        <taxon>Poales</taxon>
        <taxon>Poaceae</taxon>
        <taxon>PACMAD clade</taxon>
        <taxon>Panicoideae</taxon>
        <taxon>Andropogonodae</taxon>
        <taxon>Andropogoneae</taxon>
        <taxon>Saccharinae</taxon>
        <taxon>Miscanthus</taxon>
    </lineage>
</organism>
<reference evidence="2" key="1">
    <citation type="submission" date="2020-10" db="EMBL/GenBank/DDBJ databases">
        <authorList>
            <person name="Han B."/>
            <person name="Lu T."/>
            <person name="Zhao Q."/>
            <person name="Huang X."/>
            <person name="Zhao Y."/>
        </authorList>
    </citation>
    <scope>NUCLEOTIDE SEQUENCE</scope>
</reference>
<gene>
    <name evidence="2" type="ORF">NCGR_LOCUS55975</name>
</gene>
<evidence type="ECO:0000313" key="3">
    <source>
        <dbReference type="Proteomes" id="UP000604825"/>
    </source>
</evidence>
<protein>
    <submittedName>
        <fullName evidence="2">Uncharacterized protein</fullName>
    </submittedName>
</protein>
<evidence type="ECO:0000256" key="1">
    <source>
        <dbReference type="SAM" id="MobiDB-lite"/>
    </source>
</evidence>
<dbReference type="AlphaFoldDB" id="A0A811RSK0"/>
<feature type="region of interest" description="Disordered" evidence="1">
    <location>
        <begin position="205"/>
        <end position="231"/>
    </location>
</feature>
<name>A0A811RSK0_9POAL</name>
<comment type="caution">
    <text evidence="2">The sequence shown here is derived from an EMBL/GenBank/DDBJ whole genome shotgun (WGS) entry which is preliminary data.</text>
</comment>
<evidence type="ECO:0000313" key="2">
    <source>
        <dbReference type="EMBL" id="CAD6272702.1"/>
    </source>
</evidence>
<proteinExistence type="predicted"/>